<dbReference type="Proteomes" id="UP000651452">
    <property type="component" value="Unassembled WGS sequence"/>
</dbReference>
<name>A0A8H7IW45_9PLEO</name>
<evidence type="ECO:0000313" key="3">
    <source>
        <dbReference type="Proteomes" id="UP000651452"/>
    </source>
</evidence>
<feature type="region of interest" description="Disordered" evidence="1">
    <location>
        <begin position="196"/>
        <end position="229"/>
    </location>
</feature>
<reference evidence="2" key="2">
    <citation type="submission" date="2020-09" db="EMBL/GenBank/DDBJ databases">
        <title>Reference genome assembly for Australian Ascochyta lentis isolate Al4.</title>
        <authorList>
            <person name="Lee R.C."/>
            <person name="Farfan-Caceres L.M."/>
            <person name="Debler J.W."/>
            <person name="Williams A.H."/>
            <person name="Henares B.M."/>
        </authorList>
    </citation>
    <scope>NUCLEOTIDE SEQUENCE</scope>
    <source>
        <strain evidence="2">Al4</strain>
    </source>
</reference>
<organism evidence="2 3">
    <name type="scientific">Ascochyta lentis</name>
    <dbReference type="NCBI Taxonomy" id="205686"/>
    <lineage>
        <taxon>Eukaryota</taxon>
        <taxon>Fungi</taxon>
        <taxon>Dikarya</taxon>
        <taxon>Ascomycota</taxon>
        <taxon>Pezizomycotina</taxon>
        <taxon>Dothideomycetes</taxon>
        <taxon>Pleosporomycetidae</taxon>
        <taxon>Pleosporales</taxon>
        <taxon>Pleosporineae</taxon>
        <taxon>Didymellaceae</taxon>
        <taxon>Ascochyta</taxon>
    </lineage>
</organism>
<feature type="compositionally biased region" description="Low complexity" evidence="1">
    <location>
        <begin position="83"/>
        <end position="98"/>
    </location>
</feature>
<feature type="compositionally biased region" description="Polar residues" evidence="1">
    <location>
        <begin position="99"/>
        <end position="110"/>
    </location>
</feature>
<dbReference type="AlphaFoldDB" id="A0A8H7IW45"/>
<protein>
    <submittedName>
        <fullName evidence="2">Uncharacterized protein</fullName>
    </submittedName>
</protein>
<gene>
    <name evidence="2" type="ORF">EKO04_008856</name>
</gene>
<evidence type="ECO:0000313" key="2">
    <source>
        <dbReference type="EMBL" id="KAF9693409.1"/>
    </source>
</evidence>
<feature type="region of interest" description="Disordered" evidence="1">
    <location>
        <begin position="351"/>
        <end position="373"/>
    </location>
</feature>
<feature type="compositionally biased region" description="Low complexity" evidence="1">
    <location>
        <begin position="124"/>
        <end position="134"/>
    </location>
</feature>
<dbReference type="OrthoDB" id="3692269at2759"/>
<feature type="region of interest" description="Disordered" evidence="1">
    <location>
        <begin position="81"/>
        <end position="165"/>
    </location>
</feature>
<feature type="compositionally biased region" description="Polar residues" evidence="1">
    <location>
        <begin position="140"/>
        <end position="161"/>
    </location>
</feature>
<proteinExistence type="predicted"/>
<sequence length="373" mass="42884">MSIPNWRFSNLPIGDFGHGLDSNTSDQAVVFVPSQTTNYNVFANAQPGLHAESSQLQLAAIDYNGTSMSQQCHYQQQKRHQELQQLQNQPCPQQYQQQSANMSWTRQQQAFKDHTRARQHHQQQLRSQPQGQQRYHSPMNPATPSPLLTQQQTPKQKSNFTDADHKPLVVTTPSIYAIPGLTNTTKQFLQPYQRPVTPKPRAAGLTTLPSPQLTPVRRRDPSQTSSMKSLIPNMQHNTAPSMRVYNIQQNELAERAGLEERRQRIKQHKRRRRELKSEPSALYHSYNEFLWYFPLNRGERPNTYLAGLLANQSVPAEPNSDRGLAIQYAKKSWQNYWELKDVTYVLQQAKKDKDKEMAQRGHMSADGRSTGRC</sequence>
<evidence type="ECO:0000256" key="1">
    <source>
        <dbReference type="SAM" id="MobiDB-lite"/>
    </source>
</evidence>
<accession>A0A8H7IW45</accession>
<reference evidence="2" key="1">
    <citation type="submission" date="2018-12" db="EMBL/GenBank/DDBJ databases">
        <authorList>
            <person name="Syme R.A."/>
            <person name="Farfan-Caceres L."/>
            <person name="Lichtenzveig J."/>
        </authorList>
    </citation>
    <scope>NUCLEOTIDE SEQUENCE</scope>
    <source>
        <strain evidence="2">Al4</strain>
    </source>
</reference>
<keyword evidence="3" id="KW-1185">Reference proteome</keyword>
<feature type="compositionally biased region" description="Basic and acidic residues" evidence="1">
    <location>
        <begin position="351"/>
        <end position="365"/>
    </location>
</feature>
<dbReference type="EMBL" id="RZGK01000016">
    <property type="protein sequence ID" value="KAF9693409.1"/>
    <property type="molecule type" value="Genomic_DNA"/>
</dbReference>
<comment type="caution">
    <text evidence="2">The sequence shown here is derived from an EMBL/GenBank/DDBJ whole genome shotgun (WGS) entry which is preliminary data.</text>
</comment>